<organism evidence="1 2">
    <name type="scientific">Lacisediminihabitans profunda</name>
    <dbReference type="NCBI Taxonomy" id="2594790"/>
    <lineage>
        <taxon>Bacteria</taxon>
        <taxon>Bacillati</taxon>
        <taxon>Actinomycetota</taxon>
        <taxon>Actinomycetes</taxon>
        <taxon>Micrococcales</taxon>
        <taxon>Microbacteriaceae</taxon>
        <taxon>Lacisediminihabitans</taxon>
    </lineage>
</organism>
<name>A0A5C8UQ80_9MICO</name>
<dbReference type="AlphaFoldDB" id="A0A5C8UQ80"/>
<reference evidence="1 2" key="1">
    <citation type="submission" date="2019-08" db="EMBL/GenBank/DDBJ databases">
        <title>Bacterial whole genome sequence for Glaciihabitans sp. CHu50b-6-2.</title>
        <authorList>
            <person name="Jin L."/>
        </authorList>
    </citation>
    <scope>NUCLEOTIDE SEQUENCE [LARGE SCALE GENOMIC DNA]</scope>
    <source>
        <strain evidence="1 2">CHu50b-6-2</strain>
    </source>
</reference>
<protein>
    <submittedName>
        <fullName evidence="1">Uncharacterized protein</fullName>
    </submittedName>
</protein>
<gene>
    <name evidence="1" type="ORF">FVP33_09045</name>
</gene>
<keyword evidence="2" id="KW-1185">Reference proteome</keyword>
<accession>A0A5C8UQ80</accession>
<evidence type="ECO:0000313" key="1">
    <source>
        <dbReference type="EMBL" id="TXN30653.1"/>
    </source>
</evidence>
<dbReference type="RefSeq" id="WP_147783335.1">
    <property type="nucleotide sequence ID" value="NZ_VRMG01000006.1"/>
</dbReference>
<sequence length="106" mass="11785">MTEGNRFRVGKALDMAVIDVLNRSGLDHGLVPLVWVIVSYPEGTVIEGHPPLDSSDPDFLCELWASALNMTEYAYDTGEGERVWYLTDGLWRVELSSRANSVRSVA</sequence>
<proteinExistence type="predicted"/>
<evidence type="ECO:0000313" key="2">
    <source>
        <dbReference type="Proteomes" id="UP000321379"/>
    </source>
</evidence>
<dbReference type="Proteomes" id="UP000321379">
    <property type="component" value="Unassembled WGS sequence"/>
</dbReference>
<dbReference type="EMBL" id="VRMG01000006">
    <property type="protein sequence ID" value="TXN30653.1"/>
    <property type="molecule type" value="Genomic_DNA"/>
</dbReference>
<comment type="caution">
    <text evidence="1">The sequence shown here is derived from an EMBL/GenBank/DDBJ whole genome shotgun (WGS) entry which is preliminary data.</text>
</comment>